<gene>
    <name evidence="2" type="ORF">FLONG3_6664</name>
</gene>
<reference evidence="2 3" key="1">
    <citation type="journal article" date="2018" name="PLoS Pathog.">
        <title>Evolution of structural diversity of trichothecenes, a family of toxins produced by plant pathogenic and entomopathogenic fungi.</title>
        <authorList>
            <person name="Proctor R.H."/>
            <person name="McCormick S.P."/>
            <person name="Kim H.S."/>
            <person name="Cardoza R.E."/>
            <person name="Stanley A.M."/>
            <person name="Lindo L."/>
            <person name="Kelly A."/>
            <person name="Brown D.W."/>
            <person name="Lee T."/>
            <person name="Vaughan M.M."/>
            <person name="Alexander N.J."/>
            <person name="Busman M."/>
            <person name="Gutierrez S."/>
        </authorList>
    </citation>
    <scope>NUCLEOTIDE SEQUENCE [LARGE SCALE GENOMIC DNA]</scope>
    <source>
        <strain evidence="2 3">NRRL 20695</strain>
    </source>
</reference>
<comment type="caution">
    <text evidence="2">The sequence shown here is derived from an EMBL/GenBank/DDBJ whole genome shotgun (WGS) entry which is preliminary data.</text>
</comment>
<feature type="transmembrane region" description="Helical" evidence="1">
    <location>
        <begin position="116"/>
        <end position="134"/>
    </location>
</feature>
<keyword evidence="1" id="KW-1133">Transmembrane helix</keyword>
<evidence type="ECO:0000256" key="1">
    <source>
        <dbReference type="SAM" id="Phobius"/>
    </source>
</evidence>
<keyword evidence="3" id="KW-1185">Reference proteome</keyword>
<feature type="transmembrane region" description="Helical" evidence="1">
    <location>
        <begin position="280"/>
        <end position="302"/>
    </location>
</feature>
<dbReference type="AlphaFoldDB" id="A0A395SJV2"/>
<dbReference type="Proteomes" id="UP000266234">
    <property type="component" value="Unassembled WGS sequence"/>
</dbReference>
<feature type="transmembrane region" description="Helical" evidence="1">
    <location>
        <begin position="242"/>
        <end position="264"/>
    </location>
</feature>
<organism evidence="2 3">
    <name type="scientific">Fusarium longipes</name>
    <dbReference type="NCBI Taxonomy" id="694270"/>
    <lineage>
        <taxon>Eukaryota</taxon>
        <taxon>Fungi</taxon>
        <taxon>Dikarya</taxon>
        <taxon>Ascomycota</taxon>
        <taxon>Pezizomycotina</taxon>
        <taxon>Sordariomycetes</taxon>
        <taxon>Hypocreomycetidae</taxon>
        <taxon>Hypocreales</taxon>
        <taxon>Nectriaceae</taxon>
        <taxon>Fusarium</taxon>
    </lineage>
</organism>
<protein>
    <submittedName>
        <fullName evidence="2">Uncharacterized protein</fullName>
    </submittedName>
</protein>
<proteinExistence type="predicted"/>
<dbReference type="EMBL" id="PXOG01000147">
    <property type="protein sequence ID" value="RGP72656.1"/>
    <property type="molecule type" value="Genomic_DNA"/>
</dbReference>
<feature type="transmembrane region" description="Helical" evidence="1">
    <location>
        <begin position="146"/>
        <end position="167"/>
    </location>
</feature>
<sequence length="316" mass="34835">MALRGTISKPVKPTTYPTQLLRSVTPTASFSSTILNVQVNPMNENRNCQVDGNGDLYGLGIRIGFYVQWLSTLIVKLFIHEEIPTYRTVNLLLQLAIIVCLVFMSARRTIHSPEVMIAFWLLIGSPSSLQWGLIKDSGNMARLFRVALYAALSAYGCWFWFTGVEVLPQMPCESVIFLGGATTNGWFRWFGKVLCVGGLIACACVVALMARDIWRRQGYEEAATQEGKKSKPKVQDRPQTDIVLLVVSISVMALSIISIEYGIIDNHLVGVNDILEPGQLIPLIVGLFGLLGAFIPLFGGALSQPQCLTLMGHHFT</sequence>
<dbReference type="STRING" id="694270.A0A395SJV2"/>
<keyword evidence="1" id="KW-0472">Membrane</keyword>
<feature type="transmembrane region" description="Helical" evidence="1">
    <location>
        <begin position="91"/>
        <end position="110"/>
    </location>
</feature>
<name>A0A395SJV2_9HYPO</name>
<evidence type="ECO:0000313" key="2">
    <source>
        <dbReference type="EMBL" id="RGP72656.1"/>
    </source>
</evidence>
<feature type="transmembrane region" description="Helical" evidence="1">
    <location>
        <begin position="187"/>
        <end position="210"/>
    </location>
</feature>
<evidence type="ECO:0000313" key="3">
    <source>
        <dbReference type="Proteomes" id="UP000266234"/>
    </source>
</evidence>
<accession>A0A395SJV2</accession>
<keyword evidence="1" id="KW-0812">Transmembrane</keyword>
<dbReference type="OrthoDB" id="3945378at2759"/>